<dbReference type="SUPFAM" id="SSF47413">
    <property type="entry name" value="lambda repressor-like DNA-binding domains"/>
    <property type="match status" value="1"/>
</dbReference>
<keyword evidence="2" id="KW-0238">DNA-binding</keyword>
<reference evidence="5 6" key="1">
    <citation type="submission" date="2018-03" db="EMBL/GenBank/DDBJ databases">
        <title>Comparative genomics illustrates the genes involved in a hyperalkaliphilic mechanisms of Serpentinomonas isolated from highly-alkaline calcium-rich serpentinized springs.</title>
        <authorList>
            <person name="Suzuki S."/>
            <person name="Ishii S."/>
            <person name="Walworth N."/>
            <person name="Bird L."/>
            <person name="Kuenen J.G."/>
            <person name="Nealson K.H."/>
        </authorList>
    </citation>
    <scope>NUCLEOTIDE SEQUENCE [LARGE SCALE GENOMIC DNA]</scope>
    <source>
        <strain evidence="5 6">83</strain>
    </source>
</reference>
<keyword evidence="1" id="KW-0805">Transcription regulation</keyword>
<dbReference type="Gene3D" id="1.10.260.40">
    <property type="entry name" value="lambda repressor-like DNA-binding domains"/>
    <property type="match status" value="1"/>
</dbReference>
<dbReference type="InterPro" id="IPR000843">
    <property type="entry name" value="HTH_LacI"/>
</dbReference>
<dbReference type="Proteomes" id="UP000238326">
    <property type="component" value="Unassembled WGS sequence"/>
</dbReference>
<dbReference type="PANTHER" id="PTHR30146:SF152">
    <property type="entry name" value="TRANSCRIPTIONAL REGULATORY PROTEIN"/>
    <property type="match status" value="1"/>
</dbReference>
<feature type="domain" description="HTH lacI-type" evidence="4">
    <location>
        <begin position="7"/>
        <end position="57"/>
    </location>
</feature>
<dbReference type="AlphaFoldDB" id="A0A2S9KBR0"/>
<dbReference type="PROSITE" id="PS50932">
    <property type="entry name" value="HTH_LACI_2"/>
    <property type="match status" value="1"/>
</dbReference>
<dbReference type="CDD" id="cd06307">
    <property type="entry name" value="PBP1_sugar_binding"/>
    <property type="match status" value="1"/>
</dbReference>
<accession>A0A2S9KBR0</accession>
<dbReference type="OrthoDB" id="9805774at2"/>
<proteinExistence type="predicted"/>
<dbReference type="PROSITE" id="PS00356">
    <property type="entry name" value="HTH_LACI_1"/>
    <property type="match status" value="1"/>
</dbReference>
<dbReference type="SMART" id="SM00354">
    <property type="entry name" value="HTH_LACI"/>
    <property type="match status" value="1"/>
</dbReference>
<dbReference type="CDD" id="cd01392">
    <property type="entry name" value="HTH_LacI"/>
    <property type="match status" value="1"/>
</dbReference>
<name>A0A2S9KBR0_9BURK</name>
<keyword evidence="3" id="KW-0804">Transcription</keyword>
<dbReference type="PANTHER" id="PTHR30146">
    <property type="entry name" value="LACI-RELATED TRANSCRIPTIONAL REPRESSOR"/>
    <property type="match status" value="1"/>
</dbReference>
<evidence type="ECO:0000313" key="6">
    <source>
        <dbReference type="Proteomes" id="UP000238326"/>
    </source>
</evidence>
<dbReference type="InterPro" id="IPR028082">
    <property type="entry name" value="Peripla_BP_I"/>
</dbReference>
<evidence type="ECO:0000259" key="4">
    <source>
        <dbReference type="PROSITE" id="PS50932"/>
    </source>
</evidence>
<dbReference type="InterPro" id="IPR025997">
    <property type="entry name" value="SBP_2_dom"/>
</dbReference>
<evidence type="ECO:0000313" key="5">
    <source>
        <dbReference type="EMBL" id="PRD67888.1"/>
    </source>
</evidence>
<keyword evidence="6" id="KW-1185">Reference proteome</keyword>
<dbReference type="Gene3D" id="3.40.50.2300">
    <property type="match status" value="2"/>
</dbReference>
<dbReference type="SUPFAM" id="SSF53822">
    <property type="entry name" value="Periplasmic binding protein-like I"/>
    <property type="match status" value="1"/>
</dbReference>
<dbReference type="InterPro" id="IPR010982">
    <property type="entry name" value="Lambda_DNA-bd_dom_sf"/>
</dbReference>
<sequence>MPHPHAMKEIALQAGVSLATVDRVLHQRPGVRAATQRRVQQACAELERQHQQVGLKGRRFLIDLVMEAPVRFSRMVRTALDGAMQRAQPAVFRARDHLAETMGVDELVALLDAIARRGSHGVLLKAPDLPAVAAAVIRLQQRGIPVITLVTDLQGAPRQAYVGLDNHCAGQTAVYLMAQWLGGQAVDLLVSSSGQRFQGEGERIDAFRASMAALLPACRVHVLDAGLGLHGPTDAAVSQLLASQPGLAAVYSVGGANAAILSAFERAGRSCRVFIGHDLDDDNLALLRGGRLSALLHHDLEHDLHMACLLLQQIHGNPGSAQVPRRSNVEVITPFNLPAAVLRRGGPDR</sequence>
<dbReference type="GO" id="GO:0000976">
    <property type="term" value="F:transcription cis-regulatory region binding"/>
    <property type="evidence" value="ECO:0007669"/>
    <property type="project" value="TreeGrafter"/>
</dbReference>
<comment type="caution">
    <text evidence="5">The sequence shown here is derived from an EMBL/GenBank/DDBJ whole genome shotgun (WGS) entry which is preliminary data.</text>
</comment>
<evidence type="ECO:0000256" key="2">
    <source>
        <dbReference type="ARBA" id="ARBA00023125"/>
    </source>
</evidence>
<dbReference type="EMBL" id="PVLR01000043">
    <property type="protein sequence ID" value="PRD67888.1"/>
    <property type="molecule type" value="Genomic_DNA"/>
</dbReference>
<organism evidence="5 6">
    <name type="scientific">Malikia spinosa</name>
    <dbReference type="NCBI Taxonomy" id="86180"/>
    <lineage>
        <taxon>Bacteria</taxon>
        <taxon>Pseudomonadati</taxon>
        <taxon>Pseudomonadota</taxon>
        <taxon>Betaproteobacteria</taxon>
        <taxon>Burkholderiales</taxon>
        <taxon>Comamonadaceae</taxon>
        <taxon>Malikia</taxon>
    </lineage>
</organism>
<gene>
    <name evidence="5" type="ORF">C6P61_13885</name>
</gene>
<evidence type="ECO:0000256" key="1">
    <source>
        <dbReference type="ARBA" id="ARBA00023015"/>
    </source>
</evidence>
<dbReference type="Pfam" id="PF13407">
    <property type="entry name" value="Peripla_BP_4"/>
    <property type="match status" value="1"/>
</dbReference>
<dbReference type="Pfam" id="PF00356">
    <property type="entry name" value="LacI"/>
    <property type="match status" value="1"/>
</dbReference>
<protein>
    <submittedName>
        <fullName evidence="5">LacI family transcriptional regulator</fullName>
    </submittedName>
</protein>
<evidence type="ECO:0000256" key="3">
    <source>
        <dbReference type="ARBA" id="ARBA00023163"/>
    </source>
</evidence>
<dbReference type="GO" id="GO:0003700">
    <property type="term" value="F:DNA-binding transcription factor activity"/>
    <property type="evidence" value="ECO:0007669"/>
    <property type="project" value="TreeGrafter"/>
</dbReference>